<dbReference type="SUPFAM" id="SSF143631">
    <property type="entry name" value="ApbE-like"/>
    <property type="match status" value="1"/>
</dbReference>
<dbReference type="EMBL" id="MWWT01000001">
    <property type="protein sequence ID" value="OZG54890.1"/>
    <property type="molecule type" value="Genomic_DNA"/>
</dbReference>
<dbReference type="InterPro" id="IPR003374">
    <property type="entry name" value="ApbE-like_sf"/>
</dbReference>
<evidence type="ECO:0000256" key="3">
    <source>
        <dbReference type="ARBA" id="ARBA00016337"/>
    </source>
</evidence>
<dbReference type="Proteomes" id="UP000243657">
    <property type="component" value="Unassembled WGS sequence"/>
</dbReference>
<evidence type="ECO:0000313" key="12">
    <source>
        <dbReference type="Proteomes" id="UP000243657"/>
    </source>
</evidence>
<accession>A0A261F6X2</accession>
<evidence type="ECO:0000256" key="8">
    <source>
        <dbReference type="ARBA" id="ARBA00022842"/>
    </source>
</evidence>
<comment type="cofactor">
    <cofactor evidence="1">
        <name>Mg(2+)</name>
        <dbReference type="ChEBI" id="CHEBI:18420"/>
    </cofactor>
</comment>
<proteinExistence type="predicted"/>
<reference evidence="11 12" key="1">
    <citation type="journal article" date="2017" name="BMC Genomics">
        <title>Comparative genomic and phylogenomic analyses of the Bifidobacteriaceae family.</title>
        <authorList>
            <person name="Lugli G.A."/>
            <person name="Milani C."/>
            <person name="Turroni F."/>
            <person name="Duranti S."/>
            <person name="Mancabelli L."/>
            <person name="Mangifesta M."/>
            <person name="Ferrario C."/>
            <person name="Modesto M."/>
            <person name="Mattarelli P."/>
            <person name="Jiri K."/>
            <person name="van Sinderen D."/>
            <person name="Ventura M."/>
        </authorList>
    </citation>
    <scope>NUCLEOTIDE SEQUENCE [LARGE SCALE GENOMIC DNA]</scope>
    <source>
        <strain evidence="11 12">DSM 24762</strain>
    </source>
</reference>
<keyword evidence="5" id="KW-0808">Transferase</keyword>
<evidence type="ECO:0000256" key="6">
    <source>
        <dbReference type="ARBA" id="ARBA00022723"/>
    </source>
</evidence>
<evidence type="ECO:0000313" key="11">
    <source>
        <dbReference type="EMBL" id="OZG54890.1"/>
    </source>
</evidence>
<evidence type="ECO:0000256" key="2">
    <source>
        <dbReference type="ARBA" id="ARBA00011955"/>
    </source>
</evidence>
<organism evidence="11 12">
    <name type="scientific">Alloscardovia macacae</name>
    <dbReference type="NCBI Taxonomy" id="1160091"/>
    <lineage>
        <taxon>Bacteria</taxon>
        <taxon>Bacillati</taxon>
        <taxon>Actinomycetota</taxon>
        <taxon>Actinomycetes</taxon>
        <taxon>Bifidobacteriales</taxon>
        <taxon>Bifidobacteriaceae</taxon>
        <taxon>Alloscardovia</taxon>
    </lineage>
</organism>
<dbReference type="GO" id="GO:0046872">
    <property type="term" value="F:metal ion binding"/>
    <property type="evidence" value="ECO:0007669"/>
    <property type="project" value="UniProtKB-KW"/>
</dbReference>
<keyword evidence="7" id="KW-0274">FAD</keyword>
<comment type="catalytic activity">
    <reaction evidence="10">
        <text>L-threonyl-[protein] + FAD = FMN-L-threonyl-[protein] + AMP + H(+)</text>
        <dbReference type="Rhea" id="RHEA:36847"/>
        <dbReference type="Rhea" id="RHEA-COMP:11060"/>
        <dbReference type="Rhea" id="RHEA-COMP:11061"/>
        <dbReference type="ChEBI" id="CHEBI:15378"/>
        <dbReference type="ChEBI" id="CHEBI:30013"/>
        <dbReference type="ChEBI" id="CHEBI:57692"/>
        <dbReference type="ChEBI" id="CHEBI:74257"/>
        <dbReference type="ChEBI" id="CHEBI:456215"/>
        <dbReference type="EC" id="2.7.1.180"/>
    </reaction>
</comment>
<gene>
    <name evidence="11" type="ORF">ALMA_0215</name>
</gene>
<keyword evidence="8" id="KW-0460">Magnesium</keyword>
<evidence type="ECO:0000256" key="7">
    <source>
        <dbReference type="ARBA" id="ARBA00022827"/>
    </source>
</evidence>
<dbReference type="InterPro" id="IPR024932">
    <property type="entry name" value="ApbE"/>
</dbReference>
<dbReference type="AlphaFoldDB" id="A0A261F6X2"/>
<dbReference type="Gene3D" id="3.10.520.10">
    <property type="entry name" value="ApbE-like domains"/>
    <property type="match status" value="2"/>
</dbReference>
<evidence type="ECO:0000256" key="4">
    <source>
        <dbReference type="ARBA" id="ARBA00022630"/>
    </source>
</evidence>
<keyword evidence="6" id="KW-0479">Metal-binding</keyword>
<dbReference type="EC" id="2.7.1.180" evidence="2"/>
<comment type="caution">
    <text evidence="11">The sequence shown here is derived from an EMBL/GenBank/DDBJ whole genome shotgun (WGS) entry which is preliminary data.</text>
</comment>
<keyword evidence="12" id="KW-1185">Reference proteome</keyword>
<dbReference type="PANTHER" id="PTHR30040">
    <property type="entry name" value="THIAMINE BIOSYNTHESIS LIPOPROTEIN APBE"/>
    <property type="match status" value="1"/>
</dbReference>
<evidence type="ECO:0000256" key="9">
    <source>
        <dbReference type="ARBA" id="ARBA00031306"/>
    </source>
</evidence>
<dbReference type="Pfam" id="PF02424">
    <property type="entry name" value="ApbE"/>
    <property type="match status" value="1"/>
</dbReference>
<protein>
    <recommendedName>
        <fullName evidence="3">FAD:protein FMN transferase</fullName>
        <ecNumber evidence="2">2.7.1.180</ecNumber>
    </recommendedName>
    <alternativeName>
        <fullName evidence="9">Flavin transferase</fullName>
    </alternativeName>
</protein>
<keyword evidence="4" id="KW-0285">Flavoprotein</keyword>
<evidence type="ECO:0000256" key="10">
    <source>
        <dbReference type="ARBA" id="ARBA00048540"/>
    </source>
</evidence>
<name>A0A261F6X2_9BIFI</name>
<dbReference type="GO" id="GO:0016740">
    <property type="term" value="F:transferase activity"/>
    <property type="evidence" value="ECO:0007669"/>
    <property type="project" value="UniProtKB-KW"/>
</dbReference>
<sequence length="277" mass="30493">MNFSRTRCSVENMPYTLSFPQAFGTGILVSSPSPSVRAARPALDACIDEFDRIFSRFRPDSVVNSPSALRRFPSWADELFEIYDVLGALTDGRFSPLVAERLVKMGYGPLFGQEGDHPLDFGAAGKGFAVDRMAHILDQYVSAYTINAGGDIYTTEHLTAGLENPWNFSQALGTVDLEPGTALCASSPSRRHWTSLDTGEEVHHILDATTATYASWVTVSTSAHPTAWADGLATALFLTDPQRLRHPAVPEWNFARIDTEKKAERSYSWAGSFFSMQ</sequence>
<dbReference type="PANTHER" id="PTHR30040:SF2">
    <property type="entry name" value="FAD:PROTEIN FMN TRANSFERASE"/>
    <property type="match status" value="1"/>
</dbReference>
<evidence type="ECO:0000256" key="1">
    <source>
        <dbReference type="ARBA" id="ARBA00001946"/>
    </source>
</evidence>
<evidence type="ECO:0000256" key="5">
    <source>
        <dbReference type="ARBA" id="ARBA00022679"/>
    </source>
</evidence>